<evidence type="ECO:0000313" key="2">
    <source>
        <dbReference type="EMBL" id="TYC86550.1"/>
    </source>
</evidence>
<keyword evidence="2" id="KW-0540">Nuclease</keyword>
<protein>
    <submittedName>
        <fullName evidence="2">HNH endonuclease</fullName>
    </submittedName>
</protein>
<keyword evidence="2" id="KW-0378">Hydrolase</keyword>
<dbReference type="EMBL" id="VSLA01000009">
    <property type="protein sequence ID" value="TYC86550.1"/>
    <property type="molecule type" value="Genomic_DNA"/>
</dbReference>
<name>A0A5D0WQN1_9FIRM</name>
<dbReference type="GO" id="GO:0004519">
    <property type="term" value="F:endonuclease activity"/>
    <property type="evidence" value="ECO:0007669"/>
    <property type="project" value="UniProtKB-KW"/>
</dbReference>
<organism evidence="2 3">
    <name type="scientific">Acetobacterium wieringae</name>
    <dbReference type="NCBI Taxonomy" id="52694"/>
    <lineage>
        <taxon>Bacteria</taxon>
        <taxon>Bacillati</taxon>
        <taxon>Bacillota</taxon>
        <taxon>Clostridia</taxon>
        <taxon>Eubacteriales</taxon>
        <taxon>Eubacteriaceae</taxon>
        <taxon>Acetobacterium</taxon>
    </lineage>
</organism>
<evidence type="ECO:0000313" key="3">
    <source>
        <dbReference type="Proteomes" id="UP000322619"/>
    </source>
</evidence>
<accession>A0A5D0WQN1</accession>
<feature type="compositionally biased region" description="Basic and acidic residues" evidence="1">
    <location>
        <begin position="41"/>
        <end position="57"/>
    </location>
</feature>
<reference evidence="2 3" key="1">
    <citation type="submission" date="2019-08" db="EMBL/GenBank/DDBJ databases">
        <title>Isolation and enrichment of carboxydotrophic bacteria from anaerobic sludge for the production of bio-based chemicals from syngas.</title>
        <authorList>
            <person name="Antares A.L."/>
            <person name="Moreira J."/>
            <person name="Diender M."/>
            <person name="Parshina S.N."/>
            <person name="Stams A.J.M."/>
            <person name="Alves M."/>
            <person name="Alves J.I."/>
            <person name="Sousa D.Z."/>
        </authorList>
    </citation>
    <scope>NUCLEOTIDE SEQUENCE [LARGE SCALE GENOMIC DNA]</scope>
    <source>
        <strain evidence="2 3">JM</strain>
    </source>
</reference>
<comment type="caution">
    <text evidence="2">The sequence shown here is derived from an EMBL/GenBank/DDBJ whole genome shotgun (WGS) entry which is preliminary data.</text>
</comment>
<keyword evidence="2" id="KW-0255">Endonuclease</keyword>
<feature type="region of interest" description="Disordered" evidence="1">
    <location>
        <begin position="35"/>
        <end position="78"/>
    </location>
</feature>
<sequence>MAKSSGEWRNATMMEFASEIGKTMAESKLSELAKEVPSSRLDLKELDKPLQFDRGESNDNTNKFTMKNQGLEGKEHPITNVPFEKKSVEDHNGQMIDVVVPKFDSTFDAQLPENLYEATDKNQFNECNKQLKEKIEKQPEFGSKFSKEQLEQIMDGEMPDGYTWHHDAEKGKMQLVDSTIHAKTGHTGGKAIWGGGSENR</sequence>
<feature type="compositionally biased region" description="Polar residues" evidence="1">
    <location>
        <begin position="58"/>
        <end position="68"/>
    </location>
</feature>
<dbReference type="Proteomes" id="UP000322619">
    <property type="component" value="Unassembled WGS sequence"/>
</dbReference>
<evidence type="ECO:0000256" key="1">
    <source>
        <dbReference type="SAM" id="MobiDB-lite"/>
    </source>
</evidence>
<dbReference type="Pfam" id="PF12639">
    <property type="entry name" value="Colicin-DNase"/>
    <property type="match status" value="1"/>
</dbReference>
<gene>
    <name evidence="2" type="ORF">FXB42_06130</name>
</gene>
<dbReference type="AlphaFoldDB" id="A0A5D0WQN1"/>
<proteinExistence type="predicted"/>